<dbReference type="EMBL" id="LFJN01000019">
    <property type="protein sequence ID" value="KPI38351.1"/>
    <property type="molecule type" value="Genomic_DNA"/>
</dbReference>
<name>A0A0N0NKN4_9EURO</name>
<dbReference type="STRING" id="1664694.A0A0N0NKN4"/>
<comment type="caution">
    <text evidence="1">The sequence shown here is derived from an EMBL/GenBank/DDBJ whole genome shotgun (WGS) entry which is preliminary data.</text>
</comment>
<proteinExistence type="predicted"/>
<dbReference type="VEuPathDB" id="FungiDB:AB675_12057"/>
<evidence type="ECO:0000313" key="2">
    <source>
        <dbReference type="Proteomes" id="UP000038010"/>
    </source>
</evidence>
<dbReference type="AlphaFoldDB" id="A0A0N0NKN4"/>
<organism evidence="1 2">
    <name type="scientific">Cyphellophora attinorum</name>
    <dbReference type="NCBI Taxonomy" id="1664694"/>
    <lineage>
        <taxon>Eukaryota</taxon>
        <taxon>Fungi</taxon>
        <taxon>Dikarya</taxon>
        <taxon>Ascomycota</taxon>
        <taxon>Pezizomycotina</taxon>
        <taxon>Eurotiomycetes</taxon>
        <taxon>Chaetothyriomycetidae</taxon>
        <taxon>Chaetothyriales</taxon>
        <taxon>Cyphellophoraceae</taxon>
        <taxon>Cyphellophora</taxon>
    </lineage>
</organism>
<gene>
    <name evidence="1" type="ORF">AB675_12057</name>
</gene>
<dbReference type="GeneID" id="28732837"/>
<reference evidence="1 2" key="1">
    <citation type="submission" date="2015-06" db="EMBL/GenBank/DDBJ databases">
        <title>Draft genome of the ant-associated black yeast Phialophora attae CBS 131958.</title>
        <authorList>
            <person name="Moreno L.F."/>
            <person name="Stielow B.J."/>
            <person name="de Hoog S."/>
            <person name="Vicente V.A."/>
            <person name="Weiss V.A."/>
            <person name="de Vries M."/>
            <person name="Cruz L.M."/>
            <person name="Souza E.M."/>
        </authorList>
    </citation>
    <scope>NUCLEOTIDE SEQUENCE [LARGE SCALE GENOMIC DNA]</scope>
    <source>
        <strain evidence="1 2">CBS 131958</strain>
    </source>
</reference>
<sequence>MAKSILALERYPLLLRLHLHANFPSERFDSWSVARMNSAFRRETFPHWRLTSMLVASWMTATPALDRIMEQEEEAIVAAEVERHSWKEPAHQTEKELS</sequence>
<accession>A0A0N0NKN4</accession>
<dbReference type="RefSeq" id="XP_017998314.1">
    <property type="nucleotide sequence ID" value="XM_018140956.1"/>
</dbReference>
<protein>
    <submittedName>
        <fullName evidence="1">Uncharacterized protein</fullName>
    </submittedName>
</protein>
<keyword evidence="2" id="KW-1185">Reference proteome</keyword>
<evidence type="ECO:0000313" key="1">
    <source>
        <dbReference type="EMBL" id="KPI38351.1"/>
    </source>
</evidence>
<dbReference type="OrthoDB" id="5403641at2759"/>
<dbReference type="Proteomes" id="UP000038010">
    <property type="component" value="Unassembled WGS sequence"/>
</dbReference>